<dbReference type="EMBL" id="JAHXZN010000005">
    <property type="protein sequence ID" value="MBW6531938.1"/>
    <property type="molecule type" value="Genomic_DNA"/>
</dbReference>
<evidence type="ECO:0000313" key="1">
    <source>
        <dbReference type="EMBL" id="MBW6531938.1"/>
    </source>
</evidence>
<reference evidence="1 2" key="1">
    <citation type="submission" date="2021-07" db="EMBL/GenBank/DDBJ databases">
        <title>Sphingomonas sp.</title>
        <authorList>
            <person name="Feng G."/>
            <person name="Li J."/>
            <person name="Pan M."/>
        </authorList>
    </citation>
    <scope>NUCLEOTIDE SEQUENCE [LARGE SCALE GENOMIC DNA]</scope>
    <source>
        <strain evidence="1 2">RRHST34</strain>
    </source>
</reference>
<keyword evidence="2" id="KW-1185">Reference proteome</keyword>
<dbReference type="Proteomes" id="UP000759103">
    <property type="component" value="Unassembled WGS sequence"/>
</dbReference>
<organism evidence="1 2">
    <name type="scientific">Sphingomonas citri</name>
    <dbReference type="NCBI Taxonomy" id="2862499"/>
    <lineage>
        <taxon>Bacteria</taxon>
        <taxon>Pseudomonadati</taxon>
        <taxon>Pseudomonadota</taxon>
        <taxon>Alphaproteobacteria</taxon>
        <taxon>Sphingomonadales</taxon>
        <taxon>Sphingomonadaceae</taxon>
        <taxon>Sphingomonas</taxon>
    </lineage>
</organism>
<accession>A0ABS7BQS6</accession>
<name>A0ABS7BQS6_9SPHN</name>
<dbReference type="RefSeq" id="WP_219749317.1">
    <property type="nucleotide sequence ID" value="NZ_JAHXZN010000005.1"/>
</dbReference>
<protein>
    <submittedName>
        <fullName evidence="1">Uncharacterized protein</fullName>
    </submittedName>
</protein>
<evidence type="ECO:0000313" key="2">
    <source>
        <dbReference type="Proteomes" id="UP000759103"/>
    </source>
</evidence>
<gene>
    <name evidence="1" type="ORF">KZ820_14445</name>
</gene>
<proteinExistence type="predicted"/>
<comment type="caution">
    <text evidence="1">The sequence shown here is derived from an EMBL/GenBank/DDBJ whole genome shotgun (WGS) entry which is preliminary data.</text>
</comment>
<sequence>MRAAIIAIALLAVIGFAAAIFGPRACSRAQQTAAAAQADSARSDAMADAAIGAAADTASAMTTAAVIAATSKEHEDAIRSAPGAATAVPAPSNGAALRALCLRPSYRDQPRCVALLGPGAGAAGR</sequence>